<evidence type="ECO:0000313" key="3">
    <source>
        <dbReference type="EnsemblPlants" id="OMERI07G07880.3"/>
    </source>
</evidence>
<reference evidence="3" key="1">
    <citation type="submission" date="2015-04" db="UniProtKB">
        <authorList>
            <consortium name="EnsemblPlants"/>
        </authorList>
    </citation>
    <scope>IDENTIFICATION</scope>
</reference>
<feature type="domain" description="Pleckstrin-like plant" evidence="2">
    <location>
        <begin position="306"/>
        <end position="400"/>
    </location>
</feature>
<keyword evidence="4" id="KW-1185">Reference proteome</keyword>
<dbReference type="EnsemblPlants" id="OMERI07G07880.3">
    <property type="protein sequence ID" value="OMERI07G07880.3"/>
    <property type="gene ID" value="OMERI07G07880"/>
</dbReference>
<protein>
    <recommendedName>
        <fullName evidence="5">VAN3-binding protein-like auxin canalisation domain-containing protein</fullName>
    </recommendedName>
</protein>
<dbReference type="GO" id="GO:0010305">
    <property type="term" value="P:leaf vascular tissue pattern formation"/>
    <property type="evidence" value="ECO:0007669"/>
    <property type="project" value="TreeGrafter"/>
</dbReference>
<dbReference type="Pfam" id="PF05703">
    <property type="entry name" value="Auxin_canalis"/>
    <property type="match status" value="1"/>
</dbReference>
<evidence type="ECO:0000259" key="2">
    <source>
        <dbReference type="Pfam" id="PF08458"/>
    </source>
</evidence>
<dbReference type="PANTHER" id="PTHR31351:SF30">
    <property type="entry name" value="VAN3-BINDING PROTEIN-LIKE"/>
    <property type="match status" value="1"/>
</dbReference>
<dbReference type="InterPro" id="IPR040269">
    <property type="entry name" value="VAB"/>
</dbReference>
<organism evidence="3">
    <name type="scientific">Oryza meridionalis</name>
    <dbReference type="NCBI Taxonomy" id="40149"/>
    <lineage>
        <taxon>Eukaryota</taxon>
        <taxon>Viridiplantae</taxon>
        <taxon>Streptophyta</taxon>
        <taxon>Embryophyta</taxon>
        <taxon>Tracheophyta</taxon>
        <taxon>Spermatophyta</taxon>
        <taxon>Magnoliopsida</taxon>
        <taxon>Liliopsida</taxon>
        <taxon>Poales</taxon>
        <taxon>Poaceae</taxon>
        <taxon>BOP clade</taxon>
        <taxon>Oryzoideae</taxon>
        <taxon>Oryzeae</taxon>
        <taxon>Oryzinae</taxon>
        <taxon>Oryza</taxon>
    </lineage>
</organism>
<dbReference type="Gramene" id="OMERI07G07880.3">
    <property type="protein sequence ID" value="OMERI07G07880.3"/>
    <property type="gene ID" value="OMERI07G07880"/>
</dbReference>
<name>A0A0E0E9U3_9ORYZ</name>
<dbReference type="Proteomes" id="UP000008021">
    <property type="component" value="Chromosome 7"/>
</dbReference>
<reference evidence="3" key="2">
    <citation type="submission" date="2018-05" db="EMBL/GenBank/DDBJ databases">
        <title>OmerRS3 (Oryza meridionalis Reference Sequence Version 3).</title>
        <authorList>
            <person name="Zhang J."/>
            <person name="Kudrna D."/>
            <person name="Lee S."/>
            <person name="Talag J."/>
            <person name="Welchert J."/>
            <person name="Wing R.A."/>
        </authorList>
    </citation>
    <scope>NUCLEOTIDE SEQUENCE [LARGE SCALE GENOMIC DNA]</scope>
    <source>
        <strain evidence="3">cv. OR44</strain>
    </source>
</reference>
<dbReference type="InterPro" id="IPR008546">
    <property type="entry name" value="VAN3-bd-like_auxin_canal"/>
</dbReference>
<sequence>MPVIPEQAMEFLSRTWSPSSSDLFQILSPSSLGTSPVNRQEDEVIGDEDDEAHGDTVRFDGGSRSQVFNQTWGILASGKSSSGQHKHKNQPTWVRTYVAQEDVTTLRPCLLNMGHMRAILRGYLMDSIPIAGRKRRDELRLHTAQAHAAVSVAQLAAAIAGVVLACELRSSSGGAGADRKLSTVLASAAALVATVCAESAESAGADRSRVTSAVKAGLDSRSHAELLTLTATAATCNQHFSGATQPSDRSYKLTDAMMLSFLSMCLRGAAVLKLRADVSRGISSSTSNSMTMMSTNTVSIQKGTILRVCLPCGRLRLRTVAVFPERGTVALRLGKKRLHGAFTTYQHYEVLAVSGGGEAVVDCRKFFPVALSTAAGTVQLLLDNQMHCKVWKASIESMLSGRKLKHTKC</sequence>
<dbReference type="AlphaFoldDB" id="A0A0E0E9U3"/>
<accession>A0A0E0E9U3</accession>
<dbReference type="GO" id="GO:0010087">
    <property type="term" value="P:phloem or xylem histogenesis"/>
    <property type="evidence" value="ECO:0007669"/>
    <property type="project" value="TreeGrafter"/>
</dbReference>
<evidence type="ECO:0000313" key="4">
    <source>
        <dbReference type="Proteomes" id="UP000008021"/>
    </source>
</evidence>
<evidence type="ECO:0000259" key="1">
    <source>
        <dbReference type="Pfam" id="PF05703"/>
    </source>
</evidence>
<proteinExistence type="predicted"/>
<dbReference type="GO" id="GO:0009734">
    <property type="term" value="P:auxin-activated signaling pathway"/>
    <property type="evidence" value="ECO:0007669"/>
    <property type="project" value="TreeGrafter"/>
</dbReference>
<dbReference type="PANTHER" id="PTHR31351">
    <property type="entry name" value="EXPRESSED PROTEIN"/>
    <property type="match status" value="1"/>
</dbReference>
<dbReference type="InterPro" id="IPR013666">
    <property type="entry name" value="PH_pln"/>
</dbReference>
<feature type="domain" description="VAN3-binding protein-like auxin canalisation" evidence="1">
    <location>
        <begin position="4"/>
        <end position="236"/>
    </location>
</feature>
<dbReference type="Pfam" id="PF08458">
    <property type="entry name" value="PH_2"/>
    <property type="match status" value="1"/>
</dbReference>
<dbReference type="HOGENOM" id="CLU_035091_0_0_1"/>
<evidence type="ECO:0008006" key="5">
    <source>
        <dbReference type="Google" id="ProtNLM"/>
    </source>
</evidence>